<accession>A0A6G1QVJ7</accession>
<dbReference type="Gene3D" id="2.170.150.30">
    <property type="entry name" value="RIG-I-like receptor, C-terminal regulatory domain"/>
    <property type="match status" value="1"/>
</dbReference>
<dbReference type="EMBL" id="CM015734">
    <property type="protein sequence ID" value="KAF3706323.1"/>
    <property type="molecule type" value="Genomic_DNA"/>
</dbReference>
<sequence>MPQIVGLTKSPGTGVGHIIERAAEHVLQDRFGQNLKWMMWLIYDYINLTYDLTLREFGTHSQNYEADVVILEKQENQVGQRKLAMDSRFENQKMAKLKNILLKRFYPGLQSRRNYKVGRQGMLTRSFGDWEFGKSIICNNGNCNQQWGFETKYNDTALVPNLAPKRFGLETPEQNKGDSEEVEGHPFHCWGRILLRPLS</sequence>
<organism evidence="2 3">
    <name type="scientific">Channa argus</name>
    <name type="common">Northern snakehead</name>
    <name type="synonym">Ophicephalus argus</name>
    <dbReference type="NCBI Taxonomy" id="215402"/>
    <lineage>
        <taxon>Eukaryota</taxon>
        <taxon>Metazoa</taxon>
        <taxon>Chordata</taxon>
        <taxon>Craniata</taxon>
        <taxon>Vertebrata</taxon>
        <taxon>Euteleostomi</taxon>
        <taxon>Actinopterygii</taxon>
        <taxon>Neopterygii</taxon>
        <taxon>Teleostei</taxon>
        <taxon>Neoteleostei</taxon>
        <taxon>Acanthomorphata</taxon>
        <taxon>Anabantaria</taxon>
        <taxon>Anabantiformes</taxon>
        <taxon>Channoidei</taxon>
        <taxon>Channidae</taxon>
        <taxon>Channa</taxon>
    </lineage>
</organism>
<dbReference type="AlphaFoldDB" id="A0A6G1QVJ7"/>
<feature type="domain" description="RLR CTR" evidence="1">
    <location>
        <begin position="112"/>
        <end position="175"/>
    </location>
</feature>
<dbReference type="Pfam" id="PF11648">
    <property type="entry name" value="RIG-I_C-RD"/>
    <property type="match status" value="1"/>
</dbReference>
<dbReference type="InterPro" id="IPR038557">
    <property type="entry name" value="RLR_C_sf"/>
</dbReference>
<protein>
    <recommendedName>
        <fullName evidence="1">RLR CTR domain-containing protein</fullName>
    </recommendedName>
</protein>
<evidence type="ECO:0000313" key="3">
    <source>
        <dbReference type="Proteomes" id="UP000503349"/>
    </source>
</evidence>
<evidence type="ECO:0000313" key="2">
    <source>
        <dbReference type="EMBL" id="KAF3706323.1"/>
    </source>
</evidence>
<dbReference type="InterPro" id="IPR021673">
    <property type="entry name" value="RLR_CTR"/>
</dbReference>
<gene>
    <name evidence="2" type="ORF">EXN66_Car022015</name>
</gene>
<evidence type="ECO:0000259" key="1">
    <source>
        <dbReference type="Pfam" id="PF11648"/>
    </source>
</evidence>
<dbReference type="Proteomes" id="UP000503349">
    <property type="component" value="Chromosome 23"/>
</dbReference>
<keyword evidence="3" id="KW-1185">Reference proteome</keyword>
<name>A0A6G1QVJ7_CHAAH</name>
<proteinExistence type="predicted"/>
<reference evidence="2 3" key="1">
    <citation type="submission" date="2019-02" db="EMBL/GenBank/DDBJ databases">
        <title>Opniocepnalus argus genome.</title>
        <authorList>
            <person name="Zhou C."/>
            <person name="Xiao S."/>
        </authorList>
    </citation>
    <scope>NUCLEOTIDE SEQUENCE [LARGE SCALE GENOMIC DNA]</scope>
    <source>
        <strain evidence="2">OARG1902GOOAL</strain>
        <tissue evidence="2">Muscle</tissue>
    </source>
</reference>
<reference evidence="3" key="2">
    <citation type="submission" date="2019-02" db="EMBL/GenBank/DDBJ databases">
        <title>Opniocepnalus argus Var Kimnra genome.</title>
        <authorList>
            <person name="Zhou C."/>
            <person name="Xiao S."/>
        </authorList>
    </citation>
    <scope>NUCLEOTIDE SEQUENCE [LARGE SCALE GENOMIC DNA]</scope>
</reference>